<dbReference type="SUPFAM" id="SSF48439">
    <property type="entry name" value="Protein prenylyltransferase"/>
    <property type="match status" value="1"/>
</dbReference>
<evidence type="ECO:0000256" key="1">
    <source>
        <dbReference type="ARBA" id="ARBA00006734"/>
    </source>
</evidence>
<dbReference type="OrthoDB" id="5358702at2759"/>
<dbReference type="EMBL" id="MCFJ01000007">
    <property type="protein sequence ID" value="ORY64094.1"/>
    <property type="molecule type" value="Genomic_DNA"/>
</dbReference>
<evidence type="ECO:0008006" key="7">
    <source>
        <dbReference type="Google" id="ProtNLM"/>
    </source>
</evidence>
<dbReference type="GO" id="GO:0008318">
    <property type="term" value="F:protein prenyltransferase activity"/>
    <property type="evidence" value="ECO:0007669"/>
    <property type="project" value="InterPro"/>
</dbReference>
<evidence type="ECO:0000256" key="4">
    <source>
        <dbReference type="ARBA" id="ARBA00022737"/>
    </source>
</evidence>
<dbReference type="GeneID" id="63778300"/>
<name>A0A1Y2DYD4_9PEZI</name>
<keyword evidence="3" id="KW-0808">Transferase</keyword>
<dbReference type="PANTHER" id="PTHR11129">
    <property type="entry name" value="PROTEIN FARNESYLTRANSFERASE ALPHA SUBUNIT/RAB GERANYLGERANYL TRANSFERASE ALPHA SUBUNIT"/>
    <property type="match status" value="1"/>
</dbReference>
<keyword evidence="6" id="KW-1185">Reference proteome</keyword>
<comment type="similarity">
    <text evidence="1">Belongs to the protein prenyltransferase subunit alpha family.</text>
</comment>
<protein>
    <recommendedName>
        <fullName evidence="7">Protein prenyltransferase</fullName>
    </recommendedName>
</protein>
<dbReference type="PANTHER" id="PTHR11129:SF3">
    <property type="entry name" value="PROTEIN PRENYLTRANSFERASE ALPHA SUBUNIT REPEAT-CONTAINING PROTEIN 1"/>
    <property type="match status" value="1"/>
</dbReference>
<comment type="caution">
    <text evidence="5">The sequence shown here is derived from an EMBL/GenBank/DDBJ whole genome shotgun (WGS) entry which is preliminary data.</text>
</comment>
<dbReference type="AlphaFoldDB" id="A0A1Y2DYD4"/>
<dbReference type="InParanoid" id="A0A1Y2DYD4"/>
<accession>A0A1Y2DYD4</accession>
<keyword evidence="2" id="KW-0637">Prenyltransferase</keyword>
<evidence type="ECO:0000313" key="6">
    <source>
        <dbReference type="Proteomes" id="UP000193689"/>
    </source>
</evidence>
<evidence type="ECO:0000256" key="2">
    <source>
        <dbReference type="ARBA" id="ARBA00022602"/>
    </source>
</evidence>
<proteinExistence type="inferred from homology"/>
<organism evidence="5 6">
    <name type="scientific">Pseudomassariella vexata</name>
    <dbReference type="NCBI Taxonomy" id="1141098"/>
    <lineage>
        <taxon>Eukaryota</taxon>
        <taxon>Fungi</taxon>
        <taxon>Dikarya</taxon>
        <taxon>Ascomycota</taxon>
        <taxon>Pezizomycotina</taxon>
        <taxon>Sordariomycetes</taxon>
        <taxon>Xylariomycetidae</taxon>
        <taxon>Amphisphaeriales</taxon>
        <taxon>Pseudomassariaceae</taxon>
        <taxon>Pseudomassariella</taxon>
    </lineage>
</organism>
<reference evidence="5 6" key="1">
    <citation type="submission" date="2016-07" db="EMBL/GenBank/DDBJ databases">
        <title>Pervasive Adenine N6-methylation of Active Genes in Fungi.</title>
        <authorList>
            <consortium name="DOE Joint Genome Institute"/>
            <person name="Mondo S.J."/>
            <person name="Dannebaum R.O."/>
            <person name="Kuo R.C."/>
            <person name="Labutti K."/>
            <person name="Haridas S."/>
            <person name="Kuo A."/>
            <person name="Salamov A."/>
            <person name="Ahrendt S.R."/>
            <person name="Lipzen A."/>
            <person name="Sullivan W."/>
            <person name="Andreopoulos W.B."/>
            <person name="Clum A."/>
            <person name="Lindquist E."/>
            <person name="Daum C."/>
            <person name="Ramamoorthy G.K."/>
            <person name="Gryganskyi A."/>
            <person name="Culley D."/>
            <person name="Magnuson J.K."/>
            <person name="James T.Y."/>
            <person name="O'Malley M.A."/>
            <person name="Stajich J.E."/>
            <person name="Spatafora J.W."/>
            <person name="Visel A."/>
            <person name="Grigoriev I.V."/>
        </authorList>
    </citation>
    <scope>NUCLEOTIDE SEQUENCE [LARGE SCALE GENOMIC DNA]</scope>
    <source>
        <strain evidence="5 6">CBS 129021</strain>
    </source>
</reference>
<dbReference type="RefSeq" id="XP_040715508.1">
    <property type="nucleotide sequence ID" value="XM_040862088.1"/>
</dbReference>
<dbReference type="GO" id="GO:0005737">
    <property type="term" value="C:cytoplasm"/>
    <property type="evidence" value="ECO:0007669"/>
    <property type="project" value="TreeGrafter"/>
</dbReference>
<dbReference type="InterPro" id="IPR002088">
    <property type="entry name" value="Prenyl_trans_a"/>
</dbReference>
<evidence type="ECO:0000313" key="5">
    <source>
        <dbReference type="EMBL" id="ORY64094.1"/>
    </source>
</evidence>
<gene>
    <name evidence="5" type="ORF">BCR38DRAFT_457879</name>
</gene>
<sequence>MSRALDKEILASLKSEDPVFVYQDISSILVYPPSDNLLEIELLGKSHPLEPGINFLQDGNAVAIPKLRLTQAFFVACQIIRKHLSEPPKSPMDKTVEATAVVLLMDPEHLTAANLRKRAVQSRLAKGEPVQITLLRETRFVDSLLTARLHRHTKSPTLWSHRRWLMRRFHECGLHYDLRGFMGNVVMVAAERHPRNYYAWDHARYLVKESQLEAQLYRGLVDDVKEWCFKHHNDISGWMYLGFLVSSIGEEGERAAKCSSVLTDTIDLVRTFQWTNESVWVFLRTMTAREPASTETLESFDSVNRSLASAAGDDTATGKILDEARQWVASNPIDRKKV</sequence>
<dbReference type="Pfam" id="PF01239">
    <property type="entry name" value="PPTA"/>
    <property type="match status" value="2"/>
</dbReference>
<keyword evidence="4" id="KW-0677">Repeat</keyword>
<dbReference type="Gene3D" id="1.25.40.120">
    <property type="entry name" value="Protein prenylyltransferase"/>
    <property type="match status" value="1"/>
</dbReference>
<dbReference type="Proteomes" id="UP000193689">
    <property type="component" value="Unassembled WGS sequence"/>
</dbReference>
<evidence type="ECO:0000256" key="3">
    <source>
        <dbReference type="ARBA" id="ARBA00022679"/>
    </source>
</evidence>